<dbReference type="PATRIC" id="fig|1208918.3.peg.326"/>
<dbReference type="Proteomes" id="UP000011686">
    <property type="component" value="Chromosome"/>
</dbReference>
<organism evidence="1 2">
    <name type="scientific">Candidatus Kinetoplastidibacterium crithidiae TCC036E</name>
    <dbReference type="NCBI Taxonomy" id="1208918"/>
    <lineage>
        <taxon>Bacteria</taxon>
        <taxon>Pseudomonadati</taxon>
        <taxon>Pseudomonadota</taxon>
        <taxon>Betaproteobacteria</taxon>
        <taxon>Candidatus Kinetoplastidibacterium</taxon>
    </lineage>
</organism>
<dbReference type="NCBIfam" id="TIGR03317">
    <property type="entry name" value="ygfZ_signature"/>
    <property type="match status" value="1"/>
</dbReference>
<reference evidence="1 2" key="1">
    <citation type="journal article" date="2013" name="Genome Biol. Evol.">
        <title>Genome evolution and phylogenomic analysis of candidatus kinetoplastibacterium, the betaproteobacterial endosymbionts of strigomonas and angomonas.</title>
        <authorList>
            <person name="Alves J.M."/>
            <person name="Serrano M.G."/>
            <person name="Maia da Silva F."/>
            <person name="Voegtly L.J."/>
            <person name="Matveyev A.V."/>
            <person name="Teixeira M.M."/>
            <person name="Camargo E.P."/>
            <person name="Buck G.A."/>
        </authorList>
    </citation>
    <scope>NUCLEOTIDE SEQUENCE [LARGE SCALE GENOMIC DNA]</scope>
    <source>
        <strain evidence="1 2">TCC036E</strain>
    </source>
</reference>
<dbReference type="SUPFAM" id="SSF103025">
    <property type="entry name" value="Folate-binding domain"/>
    <property type="match status" value="1"/>
</dbReference>
<keyword evidence="1" id="KW-0489">Methyltransferase</keyword>
<dbReference type="PANTHER" id="PTHR22602">
    <property type="entry name" value="TRANSFERASE CAF17, MITOCHONDRIAL-RELATED"/>
    <property type="match status" value="1"/>
</dbReference>
<dbReference type="EMBL" id="CP003804">
    <property type="protein sequence ID" value="AGF47627.1"/>
    <property type="molecule type" value="Genomic_DNA"/>
</dbReference>
<dbReference type="Gene3D" id="3.30.70.1630">
    <property type="match status" value="1"/>
</dbReference>
<proteinExistence type="predicted"/>
<dbReference type="Gene3D" id="3.30.70.1400">
    <property type="entry name" value="Aminomethyltransferase beta-barrel domains"/>
    <property type="match status" value="1"/>
</dbReference>
<dbReference type="InterPro" id="IPR017703">
    <property type="entry name" value="YgfZ/GCV_T_CS"/>
</dbReference>
<keyword evidence="1" id="KW-0808">Transferase</keyword>
<dbReference type="AlphaFoldDB" id="M1LPN4"/>
<dbReference type="eggNOG" id="COG0354">
    <property type="taxonomic scope" value="Bacteria"/>
</dbReference>
<dbReference type="HOGENOM" id="CLU_007884_6_2_4"/>
<accession>M1LPN4</accession>
<dbReference type="GO" id="GO:0008168">
    <property type="term" value="F:methyltransferase activity"/>
    <property type="evidence" value="ECO:0007669"/>
    <property type="project" value="UniProtKB-KW"/>
</dbReference>
<dbReference type="InterPro" id="IPR045179">
    <property type="entry name" value="YgfZ/GcvT"/>
</dbReference>
<sequence length="324" mass="38115">MKTDFSFYTQLNDFSIISITGKDSESFIQRQYTQDIINIFQDKACFSGYCSHNGKVLFTTILWKEFDNNTKNIYCIIKNDIVEYFIKRLQLFILKSDVDIKIHKQELLGVCFAINDKTSFEEKHSIHLKDDEFEISHNKFGTWISAPSNNNKRFWLITNNISYQKFINSNFFEIKKTQALYQNIWHYNDFCTNLPFIGIQNSNLFIAQSINLDLIGAISFDKGCYPGQEVIARIHYKNKIKYRMTLGFCYLNNSVINKNLIGYDVFNKDDLIECGRIIDHVTLDNKIFILLELDINCNNKNIELYMKHPSQSFELQNSLQIFIK</sequence>
<dbReference type="GO" id="GO:0016226">
    <property type="term" value="P:iron-sulfur cluster assembly"/>
    <property type="evidence" value="ECO:0007669"/>
    <property type="project" value="TreeGrafter"/>
</dbReference>
<dbReference type="GO" id="GO:0032259">
    <property type="term" value="P:methylation"/>
    <property type="evidence" value="ECO:0007669"/>
    <property type="project" value="UniProtKB-KW"/>
</dbReference>
<dbReference type="RefSeq" id="WP_015238540.1">
    <property type="nucleotide sequence ID" value="NC_020283.1"/>
</dbReference>
<gene>
    <name evidence="1" type="ORF">CDEE_0600</name>
</gene>
<dbReference type="Gene3D" id="2.40.30.160">
    <property type="match status" value="1"/>
</dbReference>
<evidence type="ECO:0000313" key="2">
    <source>
        <dbReference type="Proteomes" id="UP000011686"/>
    </source>
</evidence>
<protein>
    <submittedName>
        <fullName evidence="1">GcvT-like aminomethyltransferase</fullName>
    </submittedName>
</protein>
<dbReference type="KEGG" id="kct:CDEE_0600"/>
<dbReference type="PANTHER" id="PTHR22602:SF0">
    <property type="entry name" value="TRANSFERASE CAF17, MITOCHONDRIAL-RELATED"/>
    <property type="match status" value="1"/>
</dbReference>
<dbReference type="STRING" id="1208918.CDEE_0600"/>
<keyword evidence="2" id="KW-1185">Reference proteome</keyword>
<name>M1LPN4_9PROT</name>
<evidence type="ECO:0000313" key="1">
    <source>
        <dbReference type="EMBL" id="AGF47627.1"/>
    </source>
</evidence>